<dbReference type="Pfam" id="PF00561">
    <property type="entry name" value="Abhydrolase_1"/>
    <property type="match status" value="1"/>
</dbReference>
<evidence type="ECO:0000256" key="1">
    <source>
        <dbReference type="ARBA" id="ARBA00022801"/>
    </source>
</evidence>
<evidence type="ECO:0000313" key="4">
    <source>
        <dbReference type="Proteomes" id="UP000694287"/>
    </source>
</evidence>
<name>A0ABS6USW6_9PSEU</name>
<gene>
    <name evidence="3" type="ORF">I4I81_11255</name>
</gene>
<keyword evidence="1 3" id="KW-0378">Hydrolase</keyword>
<evidence type="ECO:0000313" key="3">
    <source>
        <dbReference type="EMBL" id="MBW0134834.1"/>
    </source>
</evidence>
<evidence type="ECO:0000259" key="2">
    <source>
        <dbReference type="Pfam" id="PF00561"/>
    </source>
</evidence>
<accession>A0ABS6USW6</accession>
<comment type="caution">
    <text evidence="3">The sequence shown here is derived from an EMBL/GenBank/DDBJ whole genome shotgun (WGS) entry which is preliminary data.</text>
</comment>
<dbReference type="Proteomes" id="UP000694287">
    <property type="component" value="Unassembled WGS sequence"/>
</dbReference>
<dbReference type="InterPro" id="IPR050266">
    <property type="entry name" value="AB_hydrolase_sf"/>
</dbReference>
<dbReference type="InterPro" id="IPR000073">
    <property type="entry name" value="AB_hydrolase_1"/>
</dbReference>
<keyword evidence="4" id="KW-1185">Reference proteome</keyword>
<dbReference type="EMBL" id="JADQDK010000001">
    <property type="protein sequence ID" value="MBW0134834.1"/>
    <property type="molecule type" value="Genomic_DNA"/>
</dbReference>
<dbReference type="GO" id="GO:0016787">
    <property type="term" value="F:hydrolase activity"/>
    <property type="evidence" value="ECO:0007669"/>
    <property type="project" value="UniProtKB-KW"/>
</dbReference>
<feature type="domain" description="AB hydrolase-1" evidence="2">
    <location>
        <begin position="11"/>
        <end position="232"/>
    </location>
</feature>
<sequence>MSQPTRTTDRPAVVLLHSLGTDRRLWRHQVPALAADHDVLTPEARGHGGQPWTSGPTTTDWVDDLAAALEGRGPVHLVGLSMGGLQAVAFAAAHPQAVRSLVVANSFAHLPDDVAQARVAAATAGVRDGMAAYADRYLEQTLTRRVDDADHDALRGAIASMHPQAYLQAAETTFRADLRPSLTGITAPCLVVAGELDEKTPLARSEELVAGIDGATLAVVPAAGHLSCIENPGAFTSTVRGFLHAVDADQVRGAA</sequence>
<dbReference type="RefSeq" id="WP_218600767.1">
    <property type="nucleotide sequence ID" value="NZ_JADQDJ010000002.1"/>
</dbReference>
<proteinExistence type="predicted"/>
<dbReference type="PANTHER" id="PTHR43798">
    <property type="entry name" value="MONOACYLGLYCEROL LIPASE"/>
    <property type="match status" value="1"/>
</dbReference>
<protein>
    <submittedName>
        <fullName evidence="3">Alpha/beta fold hydrolase</fullName>
    </submittedName>
</protein>
<dbReference type="PANTHER" id="PTHR43798:SF31">
    <property type="entry name" value="AB HYDROLASE SUPERFAMILY PROTEIN YCLE"/>
    <property type="match status" value="1"/>
</dbReference>
<organism evidence="3 4">
    <name type="scientific">Pseudonocardia abyssalis</name>
    <dbReference type="NCBI Taxonomy" id="2792008"/>
    <lineage>
        <taxon>Bacteria</taxon>
        <taxon>Bacillati</taxon>
        <taxon>Actinomycetota</taxon>
        <taxon>Actinomycetes</taxon>
        <taxon>Pseudonocardiales</taxon>
        <taxon>Pseudonocardiaceae</taxon>
        <taxon>Pseudonocardia</taxon>
    </lineage>
</organism>
<reference evidence="3 4" key="1">
    <citation type="submission" date="2020-11" db="EMBL/GenBank/DDBJ databases">
        <title>Pseudonocardia abyssalis sp. nov. and Pseudonocardia oceani sp. nov., description and phylogenomic analysis of two novel actinomycetes isolated from the deep Southern Ocean.</title>
        <authorList>
            <person name="Parra J."/>
        </authorList>
    </citation>
    <scope>NUCLEOTIDE SEQUENCE [LARGE SCALE GENOMIC DNA]</scope>
    <source>
        <strain evidence="3 4">KRD-168</strain>
    </source>
</reference>